<evidence type="ECO:0000259" key="3">
    <source>
        <dbReference type="Pfam" id="PF20454"/>
    </source>
</evidence>
<dbReference type="PANTHER" id="PTHR34413">
    <property type="entry name" value="PROPHAGE TAIL FIBER ASSEMBLY PROTEIN HOMOLOG TFAE-RELATED-RELATED"/>
    <property type="match status" value="1"/>
</dbReference>
<dbReference type="Proteomes" id="UP000422108">
    <property type="component" value="Chromosome"/>
</dbReference>
<evidence type="ECO:0000256" key="1">
    <source>
        <dbReference type="SAM" id="MobiDB-lite"/>
    </source>
</evidence>
<dbReference type="InterPro" id="IPR046454">
    <property type="entry name" value="GpA_endonuclease"/>
</dbReference>
<evidence type="ECO:0000259" key="2">
    <source>
        <dbReference type="Pfam" id="PF05876"/>
    </source>
</evidence>
<dbReference type="InterPro" id="IPR008866">
    <property type="entry name" value="Phage_lambda_GpA-like"/>
</dbReference>
<keyword evidence="5" id="KW-1185">Reference proteome</keyword>
<dbReference type="HAMAP" id="MF_04144">
    <property type="entry name" value="TERL_LAMBDA"/>
    <property type="match status" value="1"/>
</dbReference>
<dbReference type="GO" id="GO:0016887">
    <property type="term" value="F:ATP hydrolysis activity"/>
    <property type="evidence" value="ECO:0007669"/>
    <property type="project" value="InterPro"/>
</dbReference>
<evidence type="ECO:0000313" key="4">
    <source>
        <dbReference type="EMBL" id="BBO92062.1"/>
    </source>
</evidence>
<dbReference type="GO" id="GO:0004519">
    <property type="term" value="F:endonuclease activity"/>
    <property type="evidence" value="ECO:0007669"/>
    <property type="project" value="InterPro"/>
</dbReference>
<dbReference type="RefSeq" id="WP_162459126.1">
    <property type="nucleotide sequence ID" value="NZ_AP021879.1"/>
</dbReference>
<gene>
    <name evidence="4" type="ORF">DSCOOX_52420</name>
</gene>
<protein>
    <submittedName>
        <fullName evidence="4">Terminase</fullName>
    </submittedName>
</protein>
<organism evidence="4 5">
    <name type="scientific">Desulfosarcina ovata subsp. ovata</name>
    <dbReference type="NCBI Taxonomy" id="2752305"/>
    <lineage>
        <taxon>Bacteria</taxon>
        <taxon>Pseudomonadati</taxon>
        <taxon>Thermodesulfobacteriota</taxon>
        <taxon>Desulfobacteria</taxon>
        <taxon>Desulfobacterales</taxon>
        <taxon>Desulfosarcinaceae</taxon>
        <taxon>Desulfosarcina</taxon>
    </lineage>
</organism>
<dbReference type="InterPro" id="IPR046453">
    <property type="entry name" value="GpA_ATPase"/>
</dbReference>
<dbReference type="InterPro" id="IPR051220">
    <property type="entry name" value="TFA_Chaperone"/>
</dbReference>
<dbReference type="GO" id="GO:0005524">
    <property type="term" value="F:ATP binding"/>
    <property type="evidence" value="ECO:0007669"/>
    <property type="project" value="InterPro"/>
</dbReference>
<feature type="region of interest" description="Disordered" evidence="1">
    <location>
        <begin position="586"/>
        <end position="612"/>
    </location>
</feature>
<feature type="domain" description="Phage terminase large subunit GpA ATPase" evidence="2">
    <location>
        <begin position="40"/>
        <end position="283"/>
    </location>
</feature>
<proteinExistence type="inferred from homology"/>
<dbReference type="PANTHER" id="PTHR34413:SF2">
    <property type="entry name" value="PROPHAGE TAIL FIBER ASSEMBLY PROTEIN HOMOLOG TFAE-RELATED"/>
    <property type="match status" value="1"/>
</dbReference>
<dbReference type="InterPro" id="IPR027417">
    <property type="entry name" value="P-loop_NTPase"/>
</dbReference>
<sequence length="612" mass="69149">MLSDSAKAVYARAIATWAPPPVLSLSQWADQHAFLSPESAAEPGKWHTLPYQRGIMDAITDPSVERITMMKSARVGYTKIVNHAIGYHIHQDPCPILLVQPTIEDAQGYSKDEIAPMVRDTPVLRPLVADARTRDSDNTILKKSFPGGTLIMVGANSPRGFRRISARIVLFDEVDGYPPGGAGSEGDQIMLGIRRSEYYWNRKIVLGSTPTVAGISRIEDSFKSSDQRHYFVPCPFCGHMQVLRWKGIKWPPGEPEKAAYECESCQQLIPHSRKRWMVEHGEWRATKPFNGHAGFHIWAAYSYSPNATWAKLAEEREQVGKDRQKLQTFINTVLGESWEDRGSQPDWTVLKARCEPYQPMTIPHGGYVLTCGVDCHKNRLNVIIRAWGEAEESWLVYAGEIFGDIATDAPWNELDALINRPFRHVSCADLHVVYAAIDSGDFSQIVYNFSRTRAPRVFPVKGQSQANKPILGRPTNQDINYNGRIIKNGIQLWPVGSSNAKTTIYSRLQLTEGPGSYHWYIGASDDYFEQLTGEKQITTYSNGYPVQVWKMIRDNHFLDCEVYAYAAAIRAGVQRIDFNSIQLPQRQPEQVQNSHNKKRPVPTVARSKWMSR</sequence>
<dbReference type="Pfam" id="PF05876">
    <property type="entry name" value="GpA_ATPase"/>
    <property type="match status" value="1"/>
</dbReference>
<reference evidence="4 5" key="1">
    <citation type="submission" date="2019-11" db="EMBL/GenBank/DDBJ databases">
        <title>Comparative genomics of hydrocarbon-degrading Desulfosarcina strains.</title>
        <authorList>
            <person name="Watanabe M."/>
            <person name="Kojima H."/>
            <person name="Fukui M."/>
        </authorList>
    </citation>
    <scope>NUCLEOTIDE SEQUENCE [LARGE SCALE GENOMIC DNA]</scope>
    <source>
        <strain evidence="5">oXyS1</strain>
    </source>
</reference>
<dbReference type="Gene3D" id="3.40.50.300">
    <property type="entry name" value="P-loop containing nucleotide triphosphate hydrolases"/>
    <property type="match status" value="1"/>
</dbReference>
<feature type="domain" description="Terminase large subunit GpA endonuclease" evidence="3">
    <location>
        <begin position="292"/>
        <end position="577"/>
    </location>
</feature>
<dbReference type="AlphaFoldDB" id="A0A5K8AHA3"/>
<evidence type="ECO:0000313" key="5">
    <source>
        <dbReference type="Proteomes" id="UP000422108"/>
    </source>
</evidence>
<dbReference type="EMBL" id="AP021879">
    <property type="protein sequence ID" value="BBO92062.1"/>
    <property type="molecule type" value="Genomic_DNA"/>
</dbReference>
<dbReference type="Pfam" id="PF20454">
    <property type="entry name" value="GpA_nuclease"/>
    <property type="match status" value="1"/>
</dbReference>
<accession>A0A5K8AHA3</accession>
<name>A0A5K8AHA3_9BACT</name>